<dbReference type="EMBL" id="HE806317">
    <property type="protein sequence ID" value="CCH59071.1"/>
    <property type="molecule type" value="Genomic_DNA"/>
</dbReference>
<feature type="transmembrane region" description="Helical" evidence="6">
    <location>
        <begin position="85"/>
        <end position="110"/>
    </location>
</feature>
<evidence type="ECO:0000256" key="2">
    <source>
        <dbReference type="ARBA" id="ARBA00022692"/>
    </source>
</evidence>
<feature type="transmembrane region" description="Helical" evidence="6">
    <location>
        <begin position="218"/>
        <end position="240"/>
    </location>
</feature>
<dbReference type="InParanoid" id="I2GY69"/>
<dbReference type="GO" id="GO:0006882">
    <property type="term" value="P:intracellular zinc ion homeostasis"/>
    <property type="evidence" value="ECO:0007669"/>
    <property type="project" value="TreeGrafter"/>
</dbReference>
<accession>I2GY69</accession>
<keyword evidence="8" id="KW-1185">Reference proteome</keyword>
<dbReference type="FunCoup" id="I2GY69">
    <property type="interactions" value="280"/>
</dbReference>
<evidence type="ECO:0000256" key="6">
    <source>
        <dbReference type="SAM" id="Phobius"/>
    </source>
</evidence>
<dbReference type="OrthoDB" id="529367at2759"/>
<feature type="transmembrane region" description="Helical" evidence="6">
    <location>
        <begin position="291"/>
        <end position="313"/>
    </location>
</feature>
<keyword evidence="5" id="KW-0862">Zinc</keyword>
<dbReference type="KEGG" id="tbl:TBLA_0B02290"/>
<dbReference type="GO" id="GO:0046872">
    <property type="term" value="F:metal ion binding"/>
    <property type="evidence" value="ECO:0007669"/>
    <property type="project" value="UniProtKB-KW"/>
</dbReference>
<keyword evidence="2 6" id="KW-0812">Transmembrane</keyword>
<evidence type="ECO:0000256" key="4">
    <source>
        <dbReference type="ARBA" id="ARBA00023136"/>
    </source>
</evidence>
<feature type="transmembrane region" description="Helical" evidence="6">
    <location>
        <begin position="122"/>
        <end position="145"/>
    </location>
</feature>
<dbReference type="GeneID" id="14494693"/>
<evidence type="ECO:0000313" key="7">
    <source>
        <dbReference type="EMBL" id="CCH59071.1"/>
    </source>
</evidence>
<gene>
    <name evidence="7" type="primary">TBLA0B02290</name>
    <name evidence="7" type="ORF">TBLA_0B02290</name>
</gene>
<feature type="transmembrane region" description="Helical" evidence="6">
    <location>
        <begin position="161"/>
        <end position="180"/>
    </location>
</feature>
<comment type="subcellular location">
    <subcellularLocation>
        <location evidence="1">Membrane</location>
        <topology evidence="1">Multi-pass membrane protein</topology>
    </subcellularLocation>
</comment>
<dbReference type="RefSeq" id="XP_004178590.1">
    <property type="nucleotide sequence ID" value="XM_004178542.1"/>
</dbReference>
<dbReference type="AlphaFoldDB" id="I2GY69"/>
<evidence type="ECO:0000256" key="1">
    <source>
        <dbReference type="ARBA" id="ARBA00004141"/>
    </source>
</evidence>
<dbReference type="PANTHER" id="PTHR20855:SF95">
    <property type="entry name" value="ADIPOR-LIKE RECEPTOR IZH1"/>
    <property type="match status" value="1"/>
</dbReference>
<dbReference type="HOGENOM" id="CLU_023075_2_0_1"/>
<keyword evidence="4 6" id="KW-0472">Membrane</keyword>
<proteinExistence type="predicted"/>
<dbReference type="InterPro" id="IPR004254">
    <property type="entry name" value="AdipoR/HlyIII-related"/>
</dbReference>
<dbReference type="Pfam" id="PF03006">
    <property type="entry name" value="HlyIII"/>
    <property type="match status" value="1"/>
</dbReference>
<dbReference type="Proteomes" id="UP000002866">
    <property type="component" value="Chromosome 2"/>
</dbReference>
<feature type="transmembrane region" description="Helical" evidence="6">
    <location>
        <begin position="252"/>
        <end position="271"/>
    </location>
</feature>
<keyword evidence="5" id="KW-0479">Metal-binding</keyword>
<feature type="binding site" evidence="5">
    <location>
        <position position="143"/>
    </location>
    <ligand>
        <name>Zn(2+)</name>
        <dbReference type="ChEBI" id="CHEBI:29105"/>
    </ligand>
</feature>
<dbReference type="PANTHER" id="PTHR20855">
    <property type="entry name" value="ADIPOR/PROGESTIN RECEPTOR-RELATED"/>
    <property type="match status" value="1"/>
</dbReference>
<evidence type="ECO:0000256" key="3">
    <source>
        <dbReference type="ARBA" id="ARBA00022989"/>
    </source>
</evidence>
<keyword evidence="3 6" id="KW-1133">Transmembrane helix</keyword>
<evidence type="ECO:0000256" key="5">
    <source>
        <dbReference type="PIRSR" id="PIRSR604254-1"/>
    </source>
</evidence>
<feature type="transmembrane region" description="Helical" evidence="6">
    <location>
        <begin position="186"/>
        <end position="206"/>
    </location>
</feature>
<sequence>MQQSTGANAHSSSPLTHHRSKSISSILSQAAEDVKQKITDTLLYTYEELPSWQQDNEMILTGYIRETNSWKLCLRSLTFFHNETINIYSHGISAAIYLLLLVFFFTNLIYLPSFPTTTLHDYLVLDIYLLGAATCLTLSSCFHCLKQHSQSQSDIWSKMDYIGIICLITCSTISLLYFGYRDHFNYFKFFAISTFILAITCTVFVTMEKFNTRDWKHVRALFFIAFAGSGLIPLITGINIFGFPEVWQRVQLPSLTLELICYVIGALLYGYRIPEVFAPGKFDNIGNSHQWFHIFVVLGSLLHLRALVGSYYFMHSFLLATRKQKL</sequence>
<dbReference type="GO" id="GO:0038023">
    <property type="term" value="F:signaling receptor activity"/>
    <property type="evidence" value="ECO:0007669"/>
    <property type="project" value="TreeGrafter"/>
</dbReference>
<dbReference type="GO" id="GO:0016020">
    <property type="term" value="C:membrane"/>
    <property type="evidence" value="ECO:0007669"/>
    <property type="project" value="UniProtKB-SubCell"/>
</dbReference>
<protein>
    <submittedName>
        <fullName evidence="7">Uncharacterized protein</fullName>
    </submittedName>
</protein>
<feature type="binding site" evidence="5">
    <location>
        <position position="293"/>
    </location>
    <ligand>
        <name>Zn(2+)</name>
        <dbReference type="ChEBI" id="CHEBI:29105"/>
    </ligand>
</feature>
<evidence type="ECO:0000313" key="8">
    <source>
        <dbReference type="Proteomes" id="UP000002866"/>
    </source>
</evidence>
<feature type="binding site" evidence="5">
    <location>
        <position position="289"/>
    </location>
    <ligand>
        <name>Zn(2+)</name>
        <dbReference type="ChEBI" id="CHEBI:29105"/>
    </ligand>
</feature>
<reference evidence="7 8" key="1">
    <citation type="journal article" date="2011" name="Proc. Natl. Acad. Sci. U.S.A.">
        <title>Evolutionary erosion of yeast sex chromosomes by mating-type switching accidents.</title>
        <authorList>
            <person name="Gordon J.L."/>
            <person name="Armisen D."/>
            <person name="Proux-Wera E."/>
            <person name="Oheigeartaigh S.S."/>
            <person name="Byrne K.P."/>
            <person name="Wolfe K.H."/>
        </authorList>
    </citation>
    <scope>NUCLEOTIDE SEQUENCE [LARGE SCALE GENOMIC DNA]</scope>
    <source>
        <strain evidence="8">ATCC 34711 / CBS 6284 / DSM 70876 / NBRC 10599 / NRRL Y-10934 / UCD 77-7</strain>
    </source>
</reference>
<organism evidence="7 8">
    <name type="scientific">Henningerozyma blattae (strain ATCC 34711 / CBS 6284 / DSM 70876 / NBRC 10599 / NRRL Y-10934 / UCD 77-7)</name>
    <name type="common">Yeast</name>
    <name type="synonym">Tetrapisispora blattae</name>
    <dbReference type="NCBI Taxonomy" id="1071380"/>
    <lineage>
        <taxon>Eukaryota</taxon>
        <taxon>Fungi</taxon>
        <taxon>Dikarya</taxon>
        <taxon>Ascomycota</taxon>
        <taxon>Saccharomycotina</taxon>
        <taxon>Saccharomycetes</taxon>
        <taxon>Saccharomycetales</taxon>
        <taxon>Saccharomycetaceae</taxon>
        <taxon>Henningerozyma</taxon>
    </lineage>
</organism>
<dbReference type="OMA" id="HSQPCPD"/>
<dbReference type="eggNOG" id="KOG0748">
    <property type="taxonomic scope" value="Eukaryota"/>
</dbReference>
<name>I2GY69_HENB6</name>
<dbReference type="STRING" id="1071380.I2GY69"/>